<dbReference type="SUPFAM" id="SSF141868">
    <property type="entry name" value="EAL domain-like"/>
    <property type="match status" value="1"/>
</dbReference>
<comment type="caution">
    <text evidence="2">The sequence shown here is derived from an EMBL/GenBank/DDBJ whole genome shotgun (WGS) entry which is preliminary data.</text>
</comment>
<evidence type="ECO:0000313" key="2">
    <source>
        <dbReference type="EMBL" id="RDW17344.1"/>
    </source>
</evidence>
<dbReference type="CDD" id="cd01948">
    <property type="entry name" value="EAL"/>
    <property type="match status" value="1"/>
</dbReference>
<dbReference type="Proteomes" id="UP000257143">
    <property type="component" value="Unassembled WGS sequence"/>
</dbReference>
<dbReference type="Pfam" id="PF00563">
    <property type="entry name" value="EAL"/>
    <property type="match status" value="1"/>
</dbReference>
<evidence type="ECO:0000259" key="1">
    <source>
        <dbReference type="PROSITE" id="PS50883"/>
    </source>
</evidence>
<dbReference type="SMART" id="SM00052">
    <property type="entry name" value="EAL"/>
    <property type="match status" value="1"/>
</dbReference>
<keyword evidence="3" id="KW-1185">Reference proteome</keyword>
<dbReference type="PANTHER" id="PTHR33121:SF82">
    <property type="entry name" value="SIGNAL TRANSDUCTION PROTEIN CONTAINING A EAL DOMAIN"/>
    <property type="match status" value="1"/>
</dbReference>
<dbReference type="InterPro" id="IPR001633">
    <property type="entry name" value="EAL_dom"/>
</dbReference>
<organism evidence="2 3">
    <name type="scientific">Oceanobacillus arenosus</name>
    <dbReference type="NCBI Taxonomy" id="1229153"/>
    <lineage>
        <taxon>Bacteria</taxon>
        <taxon>Bacillati</taxon>
        <taxon>Bacillota</taxon>
        <taxon>Bacilli</taxon>
        <taxon>Bacillales</taxon>
        <taxon>Bacillaceae</taxon>
        <taxon>Oceanobacillus</taxon>
    </lineage>
</organism>
<dbReference type="Gene3D" id="3.30.450.20">
    <property type="entry name" value="PAS domain"/>
    <property type="match status" value="1"/>
</dbReference>
<dbReference type="InterPro" id="IPR029151">
    <property type="entry name" value="Sensor-like_sf"/>
</dbReference>
<dbReference type="AlphaFoldDB" id="A0A3D8PMZ1"/>
<dbReference type="Pfam" id="PF10388">
    <property type="entry name" value="YkuI_C"/>
    <property type="match status" value="1"/>
</dbReference>
<dbReference type="InterPro" id="IPR018842">
    <property type="entry name" value="YkuI_C"/>
</dbReference>
<name>A0A3D8PMZ1_9BACI</name>
<dbReference type="PANTHER" id="PTHR33121">
    <property type="entry name" value="CYCLIC DI-GMP PHOSPHODIESTERASE PDEF"/>
    <property type="match status" value="1"/>
</dbReference>
<dbReference type="OrthoDB" id="1673646at2"/>
<dbReference type="SUPFAM" id="SSF103190">
    <property type="entry name" value="Sensory domain-like"/>
    <property type="match status" value="1"/>
</dbReference>
<dbReference type="RefSeq" id="WP_115773933.1">
    <property type="nucleotide sequence ID" value="NZ_PIOC01000020.1"/>
</dbReference>
<dbReference type="InterPro" id="IPR035919">
    <property type="entry name" value="EAL_sf"/>
</dbReference>
<proteinExistence type="predicted"/>
<dbReference type="InterPro" id="IPR050706">
    <property type="entry name" value="Cyclic-di-GMP_PDE-like"/>
</dbReference>
<protein>
    <submittedName>
        <fullName evidence="2">Diguanylate phosphodiesterase</fullName>
    </submittedName>
</protein>
<dbReference type="EMBL" id="PIOC01000020">
    <property type="protein sequence ID" value="RDW17344.1"/>
    <property type="molecule type" value="Genomic_DNA"/>
</dbReference>
<feature type="domain" description="EAL" evidence="1">
    <location>
        <begin position="1"/>
        <end position="249"/>
    </location>
</feature>
<dbReference type="Gene3D" id="3.20.20.450">
    <property type="entry name" value="EAL domain"/>
    <property type="match status" value="1"/>
</dbReference>
<reference evidence="3" key="1">
    <citation type="submission" date="2017-11" db="EMBL/GenBank/DDBJ databases">
        <authorList>
            <person name="Zhu W."/>
        </authorList>
    </citation>
    <scope>NUCLEOTIDE SEQUENCE [LARGE SCALE GENOMIC DNA]</scope>
    <source>
        <strain evidence="3">CAU 1183</strain>
    </source>
</reference>
<accession>A0A3D8PMZ1</accession>
<gene>
    <name evidence="2" type="ORF">CWR48_14195</name>
</gene>
<dbReference type="GO" id="GO:0071111">
    <property type="term" value="F:cyclic-guanylate-specific phosphodiesterase activity"/>
    <property type="evidence" value="ECO:0007669"/>
    <property type="project" value="InterPro"/>
</dbReference>
<dbReference type="PROSITE" id="PS50883">
    <property type="entry name" value="EAL"/>
    <property type="match status" value="1"/>
</dbReference>
<evidence type="ECO:0000313" key="3">
    <source>
        <dbReference type="Proteomes" id="UP000257143"/>
    </source>
</evidence>
<sequence>MDPLEIMLHLEKVILYYKPIISAETQLVEAYEVRAYFQESNGMAQSLDWFFEDASIPDEFRLELTHYIHQKALEVFVAQNQSKNLSIFYDLRLLVRDNGQSLLSLLESEKIKGLDLNKMIIEIKEAHIPEQMDDIRKFTTYLKTLGIRIAVDVEERNGSLNRLALLTPNMIKVDAGFLNDDSLPHLFQDVHHSLGMLSRKIGAALLFKGISSYNQLNYAWRNGGQFYQGSYLGQARPTFVEEDCCQAKLKADFQNFVMFERKKVKAQLALTNQINGAFKTMLPTIKPAIPYDEIILLIGRTCNDFVFRVYICNEEGIQLSSNAEKNNVGEWKLRQEGRNKNWSWRPYFFENIMRMNVEKKGILSDLYTDIENSELIRTYSYPISETLYVFLDIPYGYLYEQDGLL</sequence>